<comment type="function">
    <text evidence="4">Has nucleotide phosphatase activity towards ATP, GTP, CTP, TTP and UTP. May hydrolyze nucleoside diphosphates with lower efficiency.</text>
</comment>
<name>A0A7C4D683_STAMA</name>
<dbReference type="EC" id="3.6.1.15" evidence="4"/>
<reference evidence="5" key="1">
    <citation type="journal article" date="2020" name="mSystems">
        <title>Genome- and Community-Level Interaction Insights into Carbon Utilization and Element Cycling Functions of Hydrothermarchaeota in Hydrothermal Sediment.</title>
        <authorList>
            <person name="Zhou Z."/>
            <person name="Liu Y."/>
            <person name="Xu W."/>
            <person name="Pan J."/>
            <person name="Luo Z.H."/>
            <person name="Li M."/>
        </authorList>
    </citation>
    <scope>NUCLEOTIDE SEQUENCE [LARGE SCALE GENOMIC DNA]</scope>
    <source>
        <strain evidence="6">SpSt-622</strain>
        <strain evidence="5">SpSt-642</strain>
    </source>
</reference>
<dbReference type="GO" id="GO:0005524">
    <property type="term" value="F:ATP binding"/>
    <property type="evidence" value="ECO:0007669"/>
    <property type="project" value="UniProtKB-UniRule"/>
</dbReference>
<dbReference type="NCBIfam" id="NF010248">
    <property type="entry name" value="PRK13695.1"/>
    <property type="match status" value="1"/>
</dbReference>
<comment type="caution">
    <text evidence="5">The sequence shown here is derived from an EMBL/GenBank/DDBJ whole genome shotgun (WGS) entry which is preliminary data.</text>
</comment>
<keyword evidence="1 4" id="KW-0547">Nucleotide-binding</keyword>
<dbReference type="Pfam" id="PF03266">
    <property type="entry name" value="NTPase_1"/>
    <property type="match status" value="1"/>
</dbReference>
<dbReference type="EMBL" id="DTBJ01000004">
    <property type="protein sequence ID" value="HGM58015.1"/>
    <property type="molecule type" value="Genomic_DNA"/>
</dbReference>
<evidence type="ECO:0000313" key="6">
    <source>
        <dbReference type="EMBL" id="HGU65166.1"/>
    </source>
</evidence>
<dbReference type="InterPro" id="IPR027417">
    <property type="entry name" value="P-loop_NTPase"/>
</dbReference>
<dbReference type="PANTHER" id="PTHR43146">
    <property type="entry name" value="CANCER-RELATED NUCLEOSIDE-TRIPHOSPHATASE"/>
    <property type="match status" value="1"/>
</dbReference>
<proteinExistence type="inferred from homology"/>
<feature type="binding site" evidence="4">
    <location>
        <begin position="101"/>
        <end position="108"/>
    </location>
    <ligand>
        <name>ATP</name>
        <dbReference type="ChEBI" id="CHEBI:30616"/>
    </ligand>
</feature>
<dbReference type="CDD" id="cd19482">
    <property type="entry name" value="RecA-like_Thep1"/>
    <property type="match status" value="1"/>
</dbReference>
<dbReference type="SUPFAM" id="SSF52540">
    <property type="entry name" value="P-loop containing nucleoside triphosphate hydrolases"/>
    <property type="match status" value="1"/>
</dbReference>
<evidence type="ECO:0000256" key="4">
    <source>
        <dbReference type="HAMAP-Rule" id="MF_00796"/>
    </source>
</evidence>
<dbReference type="GO" id="GO:0017111">
    <property type="term" value="F:ribonucleoside triphosphate phosphatase activity"/>
    <property type="evidence" value="ECO:0007669"/>
    <property type="project" value="UniProtKB-UniRule"/>
</dbReference>
<accession>A0A7C4D683</accession>
<dbReference type="EMBL" id="DTAN01000117">
    <property type="protein sequence ID" value="HGU65166.1"/>
    <property type="molecule type" value="Genomic_DNA"/>
</dbReference>
<protein>
    <recommendedName>
        <fullName evidence="4">Nucleoside-triphosphatase ENT92_03000</fullName>
        <shortName evidence="4">NTPase</shortName>
        <ecNumber evidence="4">3.6.1.15</ecNumber>
    </recommendedName>
    <alternativeName>
        <fullName evidence="4">Nucleoside triphosphate phosphohydrolase</fullName>
    </alternativeName>
</protein>
<evidence type="ECO:0000256" key="3">
    <source>
        <dbReference type="ARBA" id="ARBA00022840"/>
    </source>
</evidence>
<evidence type="ECO:0000256" key="1">
    <source>
        <dbReference type="ARBA" id="ARBA00022741"/>
    </source>
</evidence>
<dbReference type="InterPro" id="IPR004948">
    <property type="entry name" value="Nuc-triphosphatase_THEP1"/>
</dbReference>
<dbReference type="HAMAP" id="MF_00796">
    <property type="entry name" value="NTPase_1"/>
    <property type="match status" value="1"/>
</dbReference>
<keyword evidence="2 4" id="KW-0378">Hydrolase</keyword>
<dbReference type="Gene3D" id="3.40.50.300">
    <property type="entry name" value="P-loop containing nucleotide triphosphate hydrolases"/>
    <property type="match status" value="1"/>
</dbReference>
<comment type="catalytic activity">
    <reaction evidence="4">
        <text>a ribonucleoside 5'-triphosphate + H2O = a ribonucleoside 5'-diphosphate + phosphate + H(+)</text>
        <dbReference type="Rhea" id="RHEA:23680"/>
        <dbReference type="ChEBI" id="CHEBI:15377"/>
        <dbReference type="ChEBI" id="CHEBI:15378"/>
        <dbReference type="ChEBI" id="CHEBI:43474"/>
        <dbReference type="ChEBI" id="CHEBI:57930"/>
        <dbReference type="ChEBI" id="CHEBI:61557"/>
        <dbReference type="EC" id="3.6.1.15"/>
    </reaction>
</comment>
<feature type="binding site" evidence="4">
    <location>
        <begin position="8"/>
        <end position="15"/>
    </location>
    <ligand>
        <name>ATP</name>
        <dbReference type="ChEBI" id="CHEBI:30616"/>
    </ligand>
</feature>
<keyword evidence="3 4" id="KW-0067">ATP-binding</keyword>
<organism evidence="5">
    <name type="scientific">Staphylothermus marinus</name>
    <dbReference type="NCBI Taxonomy" id="2280"/>
    <lineage>
        <taxon>Archaea</taxon>
        <taxon>Thermoproteota</taxon>
        <taxon>Thermoprotei</taxon>
        <taxon>Desulfurococcales</taxon>
        <taxon>Desulfurococcaceae</taxon>
        <taxon>Staphylothermus</taxon>
    </lineage>
</organism>
<comment type="similarity">
    <text evidence="4">Belongs to the THEP1 NTPase family.</text>
</comment>
<sequence>MIKYVITGKPGVGKSTLFNNIVRKLVENKVIVGGIKTPEVRDERGFRIGFKIVDLITGREAWLARVNYNSNIYVGKYGIVVNEARDLIVNALERAINESNVIGIDEIGPMELKIGVFRDYLLKILELNKPLILVVHYRLNDPVILSKLSNSKRFELTYSNREILNKELPYKILIEITSMLK</sequence>
<dbReference type="PANTHER" id="PTHR43146:SF1">
    <property type="entry name" value="CANCER-RELATED NUCLEOSIDE-TRIPHOSPHATASE"/>
    <property type="match status" value="1"/>
</dbReference>
<gene>
    <name evidence="6" type="ORF">ENT92_03000</name>
    <name evidence="5" type="ORF">ENU14_00255</name>
</gene>
<evidence type="ECO:0000313" key="5">
    <source>
        <dbReference type="EMBL" id="HGM58015.1"/>
    </source>
</evidence>
<evidence type="ECO:0000256" key="2">
    <source>
        <dbReference type="ARBA" id="ARBA00022801"/>
    </source>
</evidence>
<dbReference type="AlphaFoldDB" id="A0A7C4D683"/>